<dbReference type="SUPFAM" id="SSF50341">
    <property type="entry name" value="CheW-like"/>
    <property type="match status" value="1"/>
</dbReference>
<dbReference type="PANTHER" id="PTHR22617:SF23">
    <property type="entry name" value="CHEMOTAXIS PROTEIN CHEW"/>
    <property type="match status" value="1"/>
</dbReference>
<dbReference type="GO" id="GO:0005829">
    <property type="term" value="C:cytosol"/>
    <property type="evidence" value="ECO:0007669"/>
    <property type="project" value="TreeGrafter"/>
</dbReference>
<dbReference type="KEGG" id="ifn:GM661_10835"/>
<dbReference type="InterPro" id="IPR036061">
    <property type="entry name" value="CheW-like_dom_sf"/>
</dbReference>
<name>A0A8A7KAE5_9FIRM</name>
<dbReference type="CDD" id="cd00732">
    <property type="entry name" value="CheW"/>
    <property type="match status" value="1"/>
</dbReference>
<dbReference type="Gene3D" id="2.30.30.40">
    <property type="entry name" value="SH3 Domains"/>
    <property type="match status" value="1"/>
</dbReference>
<dbReference type="AlphaFoldDB" id="A0A8A7KAE5"/>
<dbReference type="SMART" id="SM00260">
    <property type="entry name" value="CheW"/>
    <property type="match status" value="1"/>
</dbReference>
<proteinExistence type="predicted"/>
<evidence type="ECO:0000313" key="2">
    <source>
        <dbReference type="EMBL" id="QTL98431.1"/>
    </source>
</evidence>
<sequence length="162" mass="18257">MENAPEKEKAVEDAAQNQLVIFQLGDEEYAVDIKQAKEIIKLPKITKVPNTPDYVRGVVNLRGQIVPVVDLRDRFSISSTSKKERIITVEVRDSLIGLVVDAVNEVFWYNLDELEPSPEVEGGIKQEFIKGVVKRGERLLVLVDLESLLFENSLQHDSRASV</sequence>
<dbReference type="InterPro" id="IPR002545">
    <property type="entry name" value="CheW-lke_dom"/>
</dbReference>
<evidence type="ECO:0000259" key="1">
    <source>
        <dbReference type="PROSITE" id="PS50851"/>
    </source>
</evidence>
<dbReference type="RefSeq" id="WP_125990634.1">
    <property type="nucleotide sequence ID" value="NZ_CP046640.1"/>
</dbReference>
<feature type="domain" description="CheW-like" evidence="1">
    <location>
        <begin position="16"/>
        <end position="154"/>
    </location>
</feature>
<protein>
    <submittedName>
        <fullName evidence="2">Chemotaxis protein CheW</fullName>
    </submittedName>
</protein>
<dbReference type="EMBL" id="CP046640">
    <property type="protein sequence ID" value="QTL98431.1"/>
    <property type="molecule type" value="Genomic_DNA"/>
</dbReference>
<dbReference type="InterPro" id="IPR039315">
    <property type="entry name" value="CheW"/>
</dbReference>
<dbReference type="PANTHER" id="PTHR22617">
    <property type="entry name" value="CHEMOTAXIS SENSOR HISTIDINE KINASE-RELATED"/>
    <property type="match status" value="1"/>
</dbReference>
<organism evidence="2 3">
    <name type="scientific">Iocasia fonsfrigidae</name>
    <dbReference type="NCBI Taxonomy" id="2682810"/>
    <lineage>
        <taxon>Bacteria</taxon>
        <taxon>Bacillati</taxon>
        <taxon>Bacillota</taxon>
        <taxon>Clostridia</taxon>
        <taxon>Halanaerobiales</taxon>
        <taxon>Halanaerobiaceae</taxon>
        <taxon>Iocasia</taxon>
    </lineage>
</organism>
<evidence type="ECO:0000313" key="3">
    <source>
        <dbReference type="Proteomes" id="UP000665020"/>
    </source>
</evidence>
<dbReference type="GO" id="GO:0006935">
    <property type="term" value="P:chemotaxis"/>
    <property type="evidence" value="ECO:0007669"/>
    <property type="project" value="InterPro"/>
</dbReference>
<accession>A0A8A7KAE5</accession>
<dbReference type="Gene3D" id="2.40.50.180">
    <property type="entry name" value="CheA-289, Domain 4"/>
    <property type="match status" value="1"/>
</dbReference>
<keyword evidence="3" id="KW-1185">Reference proteome</keyword>
<reference evidence="2" key="1">
    <citation type="submission" date="2019-12" db="EMBL/GenBank/DDBJ databases">
        <authorList>
            <person name="zhang j."/>
            <person name="sun C.M."/>
        </authorList>
    </citation>
    <scope>NUCLEOTIDE SEQUENCE</scope>
    <source>
        <strain evidence="2">NS-1</strain>
    </source>
</reference>
<dbReference type="Proteomes" id="UP000665020">
    <property type="component" value="Chromosome"/>
</dbReference>
<dbReference type="PROSITE" id="PS50851">
    <property type="entry name" value="CHEW"/>
    <property type="match status" value="1"/>
</dbReference>
<gene>
    <name evidence="2" type="ORF">GM661_10835</name>
</gene>
<dbReference type="GO" id="GO:0007165">
    <property type="term" value="P:signal transduction"/>
    <property type="evidence" value="ECO:0007669"/>
    <property type="project" value="InterPro"/>
</dbReference>
<dbReference type="Pfam" id="PF01584">
    <property type="entry name" value="CheW"/>
    <property type="match status" value="1"/>
</dbReference>